<accession>A0A2H0KMV1</accession>
<gene>
    <name evidence="4" type="ORF">COV86_02225</name>
</gene>
<proteinExistence type="predicted"/>
<evidence type="ECO:0000259" key="3">
    <source>
        <dbReference type="Pfam" id="PF03050"/>
    </source>
</evidence>
<dbReference type="AlphaFoldDB" id="A0A2H0KMV1"/>
<dbReference type="InterPro" id="IPR052344">
    <property type="entry name" value="Transposase-related"/>
</dbReference>
<evidence type="ECO:0000256" key="1">
    <source>
        <dbReference type="SAM" id="Coils"/>
    </source>
</evidence>
<dbReference type="PANTHER" id="PTHR33678">
    <property type="entry name" value="BLL1576 PROTEIN"/>
    <property type="match status" value="1"/>
</dbReference>
<evidence type="ECO:0000313" key="5">
    <source>
        <dbReference type="Proteomes" id="UP000229570"/>
    </source>
</evidence>
<sequence length="505" mass="58270">MMECHTLDILMYLSKQSFSFPTNLHLDLRLSFCLRIIDQYRQELPTLRTTTTILKRQKDKAIDEITYWKQKYQEEKQQKERLEKERDRLQKEIERLTKTTNRYRASLFDHGNFHSPSEEDKKSKGGQPGHANTNREQTDDASRYEHRRVYAPSCFRCGHALRRVTAVQQKTLIDIVLNPQVVKLIVESERQWCGMCKHEVSAADNRSLPFTEYGINTFMMALLLRYRCLLSLSKISMVFAIGYGLDISESGLISLFRQAHQYLGPRYEDLKRIVRAGHILYADETGWQVRGKNAWMWIMANDEATVYVAAESRGTGIAAEMYGTSQAYAMHDGLASYLSAIPPDRHLYCWAHLLRFCFEETVDKPKTHKSIHIRDTLVSLYHRKNDLQYQGNPKQLEHDARRQMDELLAHPSTDPTTCALQHRLREQKDGLIRALLVSPNGTNNFAEQELRPIALARKISYGSDTYAGMETTATLASIVQTLVRTKQEAFFPTLKDYLCSGVANS</sequence>
<feature type="region of interest" description="Disordered" evidence="2">
    <location>
        <begin position="108"/>
        <end position="143"/>
    </location>
</feature>
<organism evidence="4 5">
    <name type="scientific">Candidatus Roizmanbacteria bacterium CG11_big_fil_rev_8_21_14_0_20_35_14</name>
    <dbReference type="NCBI Taxonomy" id="1974855"/>
    <lineage>
        <taxon>Bacteria</taxon>
        <taxon>Candidatus Roizmaniibacteriota</taxon>
    </lineage>
</organism>
<dbReference type="PANTHER" id="PTHR33678:SF2">
    <property type="match status" value="1"/>
</dbReference>
<comment type="caution">
    <text evidence="4">The sequence shown here is derived from an EMBL/GenBank/DDBJ whole genome shotgun (WGS) entry which is preliminary data.</text>
</comment>
<evidence type="ECO:0000313" key="4">
    <source>
        <dbReference type="EMBL" id="PIQ72581.1"/>
    </source>
</evidence>
<feature type="coiled-coil region" evidence="1">
    <location>
        <begin position="65"/>
        <end position="106"/>
    </location>
</feature>
<dbReference type="EMBL" id="PCVL01000027">
    <property type="protein sequence ID" value="PIQ72581.1"/>
    <property type="molecule type" value="Genomic_DNA"/>
</dbReference>
<dbReference type="Proteomes" id="UP000229570">
    <property type="component" value="Unassembled WGS sequence"/>
</dbReference>
<feature type="domain" description="Transposase IS66 central" evidence="3">
    <location>
        <begin position="221"/>
        <end position="470"/>
    </location>
</feature>
<dbReference type="Pfam" id="PF03050">
    <property type="entry name" value="DDE_Tnp_IS66"/>
    <property type="match status" value="1"/>
</dbReference>
<name>A0A2H0KMV1_9BACT</name>
<dbReference type="NCBIfam" id="NF033517">
    <property type="entry name" value="transpos_IS66"/>
    <property type="match status" value="1"/>
</dbReference>
<reference evidence="4 5" key="1">
    <citation type="submission" date="2017-09" db="EMBL/GenBank/DDBJ databases">
        <title>Depth-based differentiation of microbial function through sediment-hosted aquifers and enrichment of novel symbionts in the deep terrestrial subsurface.</title>
        <authorList>
            <person name="Probst A.J."/>
            <person name="Ladd B."/>
            <person name="Jarett J.K."/>
            <person name="Geller-Mcgrath D.E."/>
            <person name="Sieber C.M."/>
            <person name="Emerson J.B."/>
            <person name="Anantharaman K."/>
            <person name="Thomas B.C."/>
            <person name="Malmstrom R."/>
            <person name="Stieglmeier M."/>
            <person name="Klingl A."/>
            <person name="Woyke T."/>
            <person name="Ryan C.M."/>
            <person name="Banfield J.F."/>
        </authorList>
    </citation>
    <scope>NUCLEOTIDE SEQUENCE [LARGE SCALE GENOMIC DNA]</scope>
    <source>
        <strain evidence="4">CG11_big_fil_rev_8_21_14_0_20_35_14</strain>
    </source>
</reference>
<dbReference type="InterPro" id="IPR004291">
    <property type="entry name" value="Transposase_IS66_central"/>
</dbReference>
<evidence type="ECO:0000256" key="2">
    <source>
        <dbReference type="SAM" id="MobiDB-lite"/>
    </source>
</evidence>
<dbReference type="SUPFAM" id="SSF144284">
    <property type="entry name" value="Sec2 N-terminal region"/>
    <property type="match status" value="1"/>
</dbReference>
<keyword evidence="1" id="KW-0175">Coiled coil</keyword>
<protein>
    <recommendedName>
        <fullName evidence="3">Transposase IS66 central domain-containing protein</fullName>
    </recommendedName>
</protein>